<evidence type="ECO:0000313" key="7">
    <source>
        <dbReference type="Proteomes" id="UP000014680"/>
    </source>
</evidence>
<keyword evidence="3" id="KW-0175">Coiled coil</keyword>
<feature type="region of interest" description="Disordered" evidence="4">
    <location>
        <begin position="1188"/>
        <end position="1207"/>
    </location>
</feature>
<dbReference type="PANTHER" id="PTHR23113:SF370">
    <property type="entry name" value="RAS GUANINE NUCLEOTIDE EXCHANGE FACTOR P"/>
    <property type="match status" value="1"/>
</dbReference>
<dbReference type="Proteomes" id="UP000014680">
    <property type="component" value="Unassembled WGS sequence"/>
</dbReference>
<dbReference type="GO" id="GO:0005886">
    <property type="term" value="C:plasma membrane"/>
    <property type="evidence" value="ECO:0007669"/>
    <property type="project" value="TreeGrafter"/>
</dbReference>
<proteinExistence type="predicted"/>
<feature type="non-terminal residue" evidence="6">
    <location>
        <position position="1207"/>
    </location>
</feature>
<dbReference type="Gene3D" id="1.10.840.10">
    <property type="entry name" value="Ras guanine-nucleotide exchange factors catalytic domain"/>
    <property type="match status" value="1"/>
</dbReference>
<dbReference type="AlphaFoldDB" id="A0A0A1TYY0"/>
<evidence type="ECO:0000313" key="6">
    <source>
        <dbReference type="EMBL" id="ELP86747.1"/>
    </source>
</evidence>
<dbReference type="SUPFAM" id="SSF48366">
    <property type="entry name" value="Ras GEF"/>
    <property type="match status" value="1"/>
</dbReference>
<dbReference type="GO" id="GO:0007265">
    <property type="term" value="P:Ras protein signal transduction"/>
    <property type="evidence" value="ECO:0007669"/>
    <property type="project" value="TreeGrafter"/>
</dbReference>
<name>A0A0A1TYY0_ENTIV</name>
<dbReference type="PANTHER" id="PTHR23113">
    <property type="entry name" value="GUANINE NUCLEOTIDE EXCHANGE FACTOR"/>
    <property type="match status" value="1"/>
</dbReference>
<dbReference type="SMART" id="SM00147">
    <property type="entry name" value="RasGEF"/>
    <property type="match status" value="1"/>
</dbReference>
<feature type="compositionally biased region" description="Polar residues" evidence="4">
    <location>
        <begin position="1191"/>
        <end position="1207"/>
    </location>
</feature>
<keyword evidence="7" id="KW-1185">Reference proteome</keyword>
<dbReference type="KEGG" id="eiv:EIN_308030"/>
<evidence type="ECO:0000259" key="5">
    <source>
        <dbReference type="PROSITE" id="PS50009"/>
    </source>
</evidence>
<dbReference type="InterPro" id="IPR001895">
    <property type="entry name" value="RASGEF_cat_dom"/>
</dbReference>
<dbReference type="Pfam" id="PF00617">
    <property type="entry name" value="RasGEF"/>
    <property type="match status" value="1"/>
</dbReference>
<sequence>MSKATPCDYFTLSNYIKVRKSGVNTLLLTQRFQINLTREVMWCSKLLTNHKLPSKTSVMELWKKLDVFEELTDDGAKSAALGITEQFDSELSQRLTFYATQLKSQESGEDNESTGSASENNIPLEMFFTDTEIAVMRTYPVPVSPTRAKRLFDMSDVLYENGKIIKGKIRGIVNVGAIHKNNEVMQTLIWTNDLFSNNTQLLKCVIDCFEVSCISDSVDCQIARSRMVGSLKYWVESCLFDEAFLKHFKVFLHKLNCYGMNNAKSTLAQALNRRLEGMEKEYTRNVERFTQRVVVPPSLYTDQIIRLELFDPKEIAKTLTVIGFEMFSKVKVNELLRWNQQNKETHCKSILAITHLSNKIVQIFTSYLLDEEDLIKRVIKLEFICAIGNEAEYLHNFDLLVVISFVFGKSAIHRLKKTFEALSTNAKAFIERLQKLTSPANNWAELRKSTEQDENVMHALPYLGTFLSDTTFINEGNKSTFGKGNEMLINYSKCNMLRNIAQKIYHLQQVPYYDLNISNEIKKFLITILAVENTEENAKEIDEVEFLRSKKIEPTVKRVVTENTEGNFEFLRPDECKTRKYKTDTMDVETFVNALFPTIAGFVSFIAINTNSFVGFGIKTPISMLCPAKFFTIYYHPVEYQFVQKTATGWFNTKILIDASRSVRSQMCIFNEVLANKVPFFVIVLKEDKSSFVINSDKSPTEVGMTNKDSFVAYPFDVLPSKSFGFSADEVLFETEKNHFLTLMSVIKEEWVEELLTGVTLNKASSSATVILAGSFLYVYMADTLARAYPLNYINFKMTPLYKSSTILLELTALEKFVQCPLTDKIYLKGSKQSVLDLLNRIDKTASNGTTRIGGLSLKKVIQNTQRRVPELYEDLINSIASDDTYKNENNFDNIDVGFSKVAWERDGLALNDFQDLSVNSRIGVLLYFMALLPDSLIPKGVLDAMRKVIEENNTETLRKINTLMQDVGFSSSLLSALIHLFSAFWESSSKRGFKKYFGEFYRVFSDDNVEDVVSYLIEKCDEIEFVPSTLEKYEDPTQTLFPTKFPDYQAIKEIHDDMTEAKQLTTREKNKPIICSFKQAENECFEPSFKSLLNNKEKLKEKKRVEAKLTKVQSEMRLDLLKSSQSACRVSLNSTNSGGQLPGVVFASPLASSVSPIEHQTWEKSVRVLGCSTPGRDFLSRKKVPRVVASTPQTPTVGLSPSSMSA</sequence>
<dbReference type="VEuPathDB" id="AmoebaDB:EIN_308030"/>
<dbReference type="InterPro" id="IPR008936">
    <property type="entry name" value="Rho_GTPase_activation_prot"/>
</dbReference>
<dbReference type="SUPFAM" id="SSF48350">
    <property type="entry name" value="GTPase activation domain, GAP"/>
    <property type="match status" value="1"/>
</dbReference>
<evidence type="ECO:0000256" key="2">
    <source>
        <dbReference type="PROSITE-ProRule" id="PRU00168"/>
    </source>
</evidence>
<dbReference type="GO" id="GO:0005085">
    <property type="term" value="F:guanyl-nucleotide exchange factor activity"/>
    <property type="evidence" value="ECO:0007669"/>
    <property type="project" value="UniProtKB-KW"/>
</dbReference>
<organism evidence="6 7">
    <name type="scientific">Entamoeba invadens IP1</name>
    <dbReference type="NCBI Taxonomy" id="370355"/>
    <lineage>
        <taxon>Eukaryota</taxon>
        <taxon>Amoebozoa</taxon>
        <taxon>Evosea</taxon>
        <taxon>Archamoebae</taxon>
        <taxon>Mastigamoebida</taxon>
        <taxon>Entamoebidae</taxon>
        <taxon>Entamoeba</taxon>
    </lineage>
</organism>
<feature type="coiled-coil region" evidence="3">
    <location>
        <begin position="261"/>
        <end position="292"/>
    </location>
</feature>
<evidence type="ECO:0000256" key="4">
    <source>
        <dbReference type="SAM" id="MobiDB-lite"/>
    </source>
</evidence>
<dbReference type="PROSITE" id="PS50009">
    <property type="entry name" value="RASGEF_CAT"/>
    <property type="match status" value="1"/>
</dbReference>
<dbReference type="EMBL" id="KB206936">
    <property type="protein sequence ID" value="ELP86747.1"/>
    <property type="molecule type" value="Genomic_DNA"/>
</dbReference>
<dbReference type="OrthoDB" id="546434at2759"/>
<accession>A0A0A1TYY0</accession>
<dbReference type="InterPro" id="IPR036964">
    <property type="entry name" value="RASGEF_cat_dom_sf"/>
</dbReference>
<dbReference type="InterPro" id="IPR008937">
    <property type="entry name" value="Ras-like_GEF"/>
</dbReference>
<evidence type="ECO:0000256" key="3">
    <source>
        <dbReference type="SAM" id="Coils"/>
    </source>
</evidence>
<feature type="domain" description="Ras-GEF" evidence="5">
    <location>
        <begin position="311"/>
        <end position="555"/>
    </location>
</feature>
<dbReference type="RefSeq" id="XP_004186093.1">
    <property type="nucleotide sequence ID" value="XM_004186045.1"/>
</dbReference>
<protein>
    <submittedName>
        <fullName evidence="6">Rasgef domain containing protein</fullName>
    </submittedName>
</protein>
<dbReference type="Gene3D" id="1.20.870.10">
    <property type="entry name" value="Son of sevenless (SoS) protein Chain: S domain 1"/>
    <property type="match status" value="1"/>
</dbReference>
<dbReference type="InterPro" id="IPR023578">
    <property type="entry name" value="Ras_GEF_dom_sf"/>
</dbReference>
<evidence type="ECO:0000256" key="1">
    <source>
        <dbReference type="ARBA" id="ARBA00022658"/>
    </source>
</evidence>
<feature type="non-terminal residue" evidence="6">
    <location>
        <position position="1"/>
    </location>
</feature>
<dbReference type="GeneID" id="14885720"/>
<keyword evidence="1 2" id="KW-0344">Guanine-nucleotide releasing factor</keyword>
<dbReference type="OMA" id="TIFIYTE"/>
<gene>
    <name evidence="6" type="ORF">EIN_308030</name>
</gene>
<reference evidence="6 7" key="1">
    <citation type="submission" date="2012-10" db="EMBL/GenBank/DDBJ databases">
        <authorList>
            <person name="Zafar N."/>
            <person name="Inman J."/>
            <person name="Hall N."/>
            <person name="Lorenzi H."/>
            <person name="Caler E."/>
        </authorList>
    </citation>
    <scope>NUCLEOTIDE SEQUENCE [LARGE SCALE GENOMIC DNA]</scope>
    <source>
        <strain evidence="6 7">IP1</strain>
    </source>
</reference>